<dbReference type="SUPFAM" id="SSF54211">
    <property type="entry name" value="Ribosomal protein S5 domain 2-like"/>
    <property type="match status" value="1"/>
</dbReference>
<dbReference type="GO" id="GO:0030163">
    <property type="term" value="P:protein catabolic process"/>
    <property type="evidence" value="ECO:0007669"/>
    <property type="project" value="InterPro"/>
</dbReference>
<keyword evidence="6" id="KW-1185">Reference proteome</keyword>
<feature type="active site" evidence="1">
    <location>
        <position position="307"/>
    </location>
</feature>
<dbReference type="InterPro" id="IPR014721">
    <property type="entry name" value="Ribsml_uS5_D2-typ_fold_subgr"/>
</dbReference>
<evidence type="ECO:0000313" key="5">
    <source>
        <dbReference type="EMBL" id="QHO69435.1"/>
    </source>
</evidence>
<evidence type="ECO:0000259" key="3">
    <source>
        <dbReference type="PROSITE" id="PS50106"/>
    </source>
</evidence>
<dbReference type="Pfam" id="PF05362">
    <property type="entry name" value="Lon_C"/>
    <property type="match status" value="1"/>
</dbReference>
<dbReference type="PANTHER" id="PTHR10046">
    <property type="entry name" value="ATP DEPENDENT LON PROTEASE FAMILY MEMBER"/>
    <property type="match status" value="1"/>
</dbReference>
<dbReference type="Proteomes" id="UP000464507">
    <property type="component" value="Chromosome"/>
</dbReference>
<dbReference type="InterPro" id="IPR008269">
    <property type="entry name" value="Lon_proteolytic"/>
</dbReference>
<dbReference type="GO" id="GO:0004176">
    <property type="term" value="F:ATP-dependent peptidase activity"/>
    <property type="evidence" value="ECO:0007669"/>
    <property type="project" value="UniProtKB-UniRule"/>
</dbReference>
<accession>A0A7L5AI38</accession>
<feature type="domain" description="PDZ" evidence="3">
    <location>
        <begin position="134"/>
        <end position="216"/>
    </location>
</feature>
<dbReference type="InterPro" id="IPR020568">
    <property type="entry name" value="Ribosomal_Su5_D2-typ_SF"/>
</dbReference>
<comment type="catalytic activity">
    <reaction evidence="1">
        <text>Hydrolysis of proteins in presence of ATP.</text>
        <dbReference type="EC" id="3.4.21.53"/>
    </reaction>
</comment>
<dbReference type="InterPro" id="IPR001478">
    <property type="entry name" value="PDZ"/>
</dbReference>
<keyword evidence="2" id="KW-0812">Transmembrane</keyword>
<protein>
    <recommendedName>
        <fullName evidence="1">endopeptidase La</fullName>
        <ecNumber evidence="1">3.4.21.53</ecNumber>
    </recommendedName>
</protein>
<comment type="similarity">
    <text evidence="1">Belongs to the peptidase S16 family.</text>
</comment>
<dbReference type="GO" id="GO:0005524">
    <property type="term" value="F:ATP binding"/>
    <property type="evidence" value="ECO:0007669"/>
    <property type="project" value="InterPro"/>
</dbReference>
<dbReference type="SUPFAM" id="SSF50156">
    <property type="entry name" value="PDZ domain-like"/>
    <property type="match status" value="1"/>
</dbReference>
<dbReference type="RefSeq" id="WP_161885800.1">
    <property type="nucleotide sequence ID" value="NZ_CP017146.1"/>
</dbReference>
<dbReference type="InterPro" id="IPR036034">
    <property type="entry name" value="PDZ_sf"/>
</dbReference>
<gene>
    <name evidence="5" type="ORF">BHD05_07035</name>
</gene>
<name>A0A7L5AI38_9MICO</name>
<keyword evidence="1" id="KW-0378">Hydrolase</keyword>
<keyword evidence="2" id="KW-0472">Membrane</keyword>
<evidence type="ECO:0000259" key="4">
    <source>
        <dbReference type="PROSITE" id="PS51786"/>
    </source>
</evidence>
<feature type="active site" evidence="1">
    <location>
        <position position="262"/>
    </location>
</feature>
<dbReference type="OrthoDB" id="2356897at2"/>
<evidence type="ECO:0000313" key="6">
    <source>
        <dbReference type="Proteomes" id="UP000464507"/>
    </source>
</evidence>
<evidence type="ECO:0000256" key="2">
    <source>
        <dbReference type="SAM" id="Phobius"/>
    </source>
</evidence>
<dbReference type="Gene3D" id="3.30.230.10">
    <property type="match status" value="1"/>
</dbReference>
<keyword evidence="1" id="KW-0720">Serine protease</keyword>
<dbReference type="GO" id="GO:0004252">
    <property type="term" value="F:serine-type endopeptidase activity"/>
    <property type="evidence" value="ECO:0007669"/>
    <property type="project" value="UniProtKB-UniRule"/>
</dbReference>
<dbReference type="EC" id="3.4.21.53" evidence="1"/>
<keyword evidence="1" id="KW-0645">Protease</keyword>
<organism evidence="5 6">
    <name type="scientific">Marisediminicola antarctica</name>
    <dbReference type="NCBI Taxonomy" id="674079"/>
    <lineage>
        <taxon>Bacteria</taxon>
        <taxon>Bacillati</taxon>
        <taxon>Actinomycetota</taxon>
        <taxon>Actinomycetes</taxon>
        <taxon>Micrococcales</taxon>
        <taxon>Microbacteriaceae</taxon>
        <taxon>Marisediminicola</taxon>
    </lineage>
</organism>
<dbReference type="KEGG" id="mant:BHD05_07035"/>
<sequence length="369" mass="38180">MALFSNDRAEPSPGSRRRLRTGWTLLTAGIVGALALSFIPSPYVIERPGPVFDTLGEVTVEGEAVPLISIPGEETFPTEGSLSMLTVNVVGNRESRPNWFEVISSWGNPSRAVLPLDEAFPPGRSVEQSNEQSAVDMQNSQKDAIAASLTKLGYPLEATLTVAGFSPDSPSDGILMEGDEILRVNGEDPLDVTQLRSIIAENGTQSPVTIDITRASSPETVEVTPQENPGGDGNPIVGITVGADYDFPFEVKIQLEKVGGPSAGMMFALGIIDKLTPGALNGGQDIAGTGTITVDGSVGPIGGIRQKLYGAKDDGAEFFLAPAANCGEVAGNIPDGLTVFAVGTLDEALAALEVVAGGGDTSTLPGCDA</sequence>
<feature type="transmembrane region" description="Helical" evidence="2">
    <location>
        <begin position="21"/>
        <end position="39"/>
    </location>
</feature>
<dbReference type="PROSITE" id="PS50106">
    <property type="entry name" value="PDZ"/>
    <property type="match status" value="1"/>
</dbReference>
<feature type="domain" description="Lon proteolytic" evidence="4">
    <location>
        <begin position="256"/>
        <end position="355"/>
    </location>
</feature>
<reference evidence="5 6" key="1">
    <citation type="submission" date="2016-09" db="EMBL/GenBank/DDBJ databases">
        <title>Complete genome sequence of microbes from the polar regions.</title>
        <authorList>
            <person name="Liao L."/>
            <person name="Chen B."/>
        </authorList>
    </citation>
    <scope>NUCLEOTIDE SEQUENCE [LARGE SCALE GENOMIC DNA]</scope>
    <source>
        <strain evidence="5 6">ZS314</strain>
    </source>
</reference>
<dbReference type="InterPro" id="IPR027065">
    <property type="entry name" value="Lon_Prtase"/>
</dbReference>
<evidence type="ECO:0000256" key="1">
    <source>
        <dbReference type="PROSITE-ProRule" id="PRU01122"/>
    </source>
</evidence>
<dbReference type="PROSITE" id="PS51786">
    <property type="entry name" value="LON_PROTEOLYTIC"/>
    <property type="match status" value="1"/>
</dbReference>
<dbReference type="EMBL" id="CP017146">
    <property type="protein sequence ID" value="QHO69435.1"/>
    <property type="molecule type" value="Genomic_DNA"/>
</dbReference>
<keyword evidence="2" id="KW-1133">Transmembrane helix</keyword>
<dbReference type="AlphaFoldDB" id="A0A7L5AI38"/>
<dbReference type="Gene3D" id="2.30.42.10">
    <property type="match status" value="1"/>
</dbReference>
<proteinExistence type="inferred from homology"/>
<dbReference type="GO" id="GO:0006508">
    <property type="term" value="P:proteolysis"/>
    <property type="evidence" value="ECO:0007669"/>
    <property type="project" value="UniProtKB-KW"/>
</dbReference>